<evidence type="ECO:0000313" key="5">
    <source>
        <dbReference type="Proteomes" id="UP000175691"/>
    </source>
</evidence>
<dbReference type="Proteomes" id="UP000175691">
    <property type="component" value="Unassembled WGS sequence"/>
</dbReference>
<dbReference type="InterPro" id="IPR009057">
    <property type="entry name" value="Homeodomain-like_sf"/>
</dbReference>
<name>A0A1E7Z6E0_9ALTE</name>
<dbReference type="InterPro" id="IPR018060">
    <property type="entry name" value="HTH_AraC"/>
</dbReference>
<organism evidence="4 5">
    <name type="scientific">Alteromonas confluentis</name>
    <dbReference type="NCBI Taxonomy" id="1656094"/>
    <lineage>
        <taxon>Bacteria</taxon>
        <taxon>Pseudomonadati</taxon>
        <taxon>Pseudomonadota</taxon>
        <taxon>Gammaproteobacteria</taxon>
        <taxon>Alteromonadales</taxon>
        <taxon>Alteromonadaceae</taxon>
        <taxon>Alteromonas/Salinimonas group</taxon>
        <taxon>Alteromonas</taxon>
    </lineage>
</organism>
<proteinExistence type="predicted"/>
<keyword evidence="5" id="KW-1185">Reference proteome</keyword>
<dbReference type="SUPFAM" id="SSF46689">
    <property type="entry name" value="Homeodomain-like"/>
    <property type="match status" value="2"/>
</dbReference>
<feature type="domain" description="HTH araC/xylS-type" evidence="3">
    <location>
        <begin position="196"/>
        <end position="294"/>
    </location>
</feature>
<keyword evidence="2" id="KW-0804">Transcription</keyword>
<dbReference type="InterPro" id="IPR009594">
    <property type="entry name" value="Tscrpt_reg_HTH_AraC_N"/>
</dbReference>
<dbReference type="EMBL" id="MDHN01000041">
    <property type="protein sequence ID" value="OFC69098.1"/>
    <property type="molecule type" value="Genomic_DNA"/>
</dbReference>
<dbReference type="AlphaFoldDB" id="A0A1E7Z6E0"/>
<evidence type="ECO:0000256" key="2">
    <source>
        <dbReference type="ARBA" id="ARBA00023163"/>
    </source>
</evidence>
<evidence type="ECO:0000256" key="1">
    <source>
        <dbReference type="ARBA" id="ARBA00023015"/>
    </source>
</evidence>
<dbReference type="GO" id="GO:0003700">
    <property type="term" value="F:DNA-binding transcription factor activity"/>
    <property type="evidence" value="ECO:0007669"/>
    <property type="project" value="InterPro"/>
</dbReference>
<dbReference type="Pfam" id="PF12833">
    <property type="entry name" value="HTH_18"/>
    <property type="match status" value="1"/>
</dbReference>
<dbReference type="PANTHER" id="PTHR43436">
    <property type="entry name" value="ARAC-FAMILY TRANSCRIPTIONAL REGULATOR"/>
    <property type="match status" value="1"/>
</dbReference>
<dbReference type="STRING" id="1656094.BFC18_20410"/>
<dbReference type="Gene3D" id="1.10.10.60">
    <property type="entry name" value="Homeodomain-like"/>
    <property type="match status" value="1"/>
</dbReference>
<keyword evidence="1" id="KW-0805">Transcription regulation</keyword>
<gene>
    <name evidence="4" type="ORF">BFC18_20410</name>
</gene>
<dbReference type="Pfam" id="PF06719">
    <property type="entry name" value="AraC_N"/>
    <property type="match status" value="1"/>
</dbReference>
<sequence>MNEKIQLYQQELIDITSRINDGDGVRQTNVPGLKTVRSCNTSCTHPTIYEPMFCLLLQGGKKLRMGEKEINFKEMSYLMVPVMLPVIGEIVNACNEKPYVGVSIDLDMRILSELVSDIGEGFYANGPNGCCMNNYDVDEGILSVFQRLLQLHETPKDIPVLLPMLKRELMYRVLNGPGGVQLRQFLMHDSNASRMSKVIEMIRDNFDEPLKVKHLANAVNMSESALYNSFKSVTSMSPLQYQKQLRLNEARRIMIHEGLEAATAGYKVGYGSPSQFSREYSRLFGAPPAADINRVRNSVGA</sequence>
<accession>A0A1E7Z6E0</accession>
<comment type="caution">
    <text evidence="4">The sequence shown here is derived from an EMBL/GenBank/DDBJ whole genome shotgun (WGS) entry which is preliminary data.</text>
</comment>
<dbReference type="PANTHER" id="PTHR43436:SF1">
    <property type="entry name" value="TRANSCRIPTIONAL REGULATORY PROTEIN"/>
    <property type="match status" value="1"/>
</dbReference>
<dbReference type="OrthoDB" id="34150at2"/>
<dbReference type="RefSeq" id="WP_070127276.1">
    <property type="nucleotide sequence ID" value="NZ_MDHN01000041.1"/>
</dbReference>
<dbReference type="PROSITE" id="PS01124">
    <property type="entry name" value="HTH_ARAC_FAMILY_2"/>
    <property type="match status" value="1"/>
</dbReference>
<reference evidence="4 5" key="1">
    <citation type="submission" date="2016-08" db="EMBL/GenBank/DDBJ databases">
        <authorList>
            <person name="Seilhamer J.J."/>
        </authorList>
    </citation>
    <scope>NUCLEOTIDE SEQUENCE [LARGE SCALE GENOMIC DNA]</scope>
    <source>
        <strain evidence="4 5">KCTC 42603</strain>
    </source>
</reference>
<dbReference type="SMART" id="SM00342">
    <property type="entry name" value="HTH_ARAC"/>
    <property type="match status" value="1"/>
</dbReference>
<dbReference type="GO" id="GO:0043565">
    <property type="term" value="F:sequence-specific DNA binding"/>
    <property type="evidence" value="ECO:0007669"/>
    <property type="project" value="InterPro"/>
</dbReference>
<evidence type="ECO:0000313" key="4">
    <source>
        <dbReference type="EMBL" id="OFC69098.1"/>
    </source>
</evidence>
<evidence type="ECO:0000259" key="3">
    <source>
        <dbReference type="PROSITE" id="PS01124"/>
    </source>
</evidence>
<protein>
    <recommendedName>
        <fullName evidence="3">HTH araC/xylS-type domain-containing protein</fullName>
    </recommendedName>
</protein>